<proteinExistence type="predicted"/>
<evidence type="ECO:0000313" key="1">
    <source>
        <dbReference type="EMBL" id="KAL2049329.1"/>
    </source>
</evidence>
<name>A0ABR4AUV2_9LECA</name>
<dbReference type="Proteomes" id="UP001590951">
    <property type="component" value="Unassembled WGS sequence"/>
</dbReference>
<comment type="caution">
    <text evidence="1">The sequence shown here is derived from an EMBL/GenBank/DDBJ whole genome shotgun (WGS) entry which is preliminary data.</text>
</comment>
<evidence type="ECO:0000313" key="2">
    <source>
        <dbReference type="Proteomes" id="UP001590951"/>
    </source>
</evidence>
<accession>A0ABR4AUV2</accession>
<gene>
    <name evidence="1" type="ORF">ABVK25_010426</name>
</gene>
<organism evidence="1 2">
    <name type="scientific">Lepraria finkii</name>
    <dbReference type="NCBI Taxonomy" id="1340010"/>
    <lineage>
        <taxon>Eukaryota</taxon>
        <taxon>Fungi</taxon>
        <taxon>Dikarya</taxon>
        <taxon>Ascomycota</taxon>
        <taxon>Pezizomycotina</taxon>
        <taxon>Lecanoromycetes</taxon>
        <taxon>OSLEUM clade</taxon>
        <taxon>Lecanoromycetidae</taxon>
        <taxon>Lecanorales</taxon>
        <taxon>Lecanorineae</taxon>
        <taxon>Stereocaulaceae</taxon>
        <taxon>Lepraria</taxon>
    </lineage>
</organism>
<reference evidence="1 2" key="1">
    <citation type="submission" date="2024-09" db="EMBL/GenBank/DDBJ databases">
        <title>Rethinking Asexuality: The Enigmatic Case of Functional Sexual Genes in Lepraria (Stereocaulaceae).</title>
        <authorList>
            <person name="Doellman M."/>
            <person name="Sun Y."/>
            <person name="Barcenas-Pena A."/>
            <person name="Lumbsch H.T."/>
            <person name="Grewe F."/>
        </authorList>
    </citation>
    <scope>NUCLEOTIDE SEQUENCE [LARGE SCALE GENOMIC DNA]</scope>
    <source>
        <strain evidence="1 2">Grewe 0041</strain>
    </source>
</reference>
<sequence>MARVQCGPLSVKQGNWTESKATPEPGFLCVGTDEFSSGTETNGVRILTGARHPATMDFTPIFYDEDELGFEMSASYRPLGKVQWWFEHGNRAGIAITKNRGQVAAADFDKIPITE</sequence>
<dbReference type="EMBL" id="JBHFEH010000066">
    <property type="protein sequence ID" value="KAL2049329.1"/>
    <property type="molecule type" value="Genomic_DNA"/>
</dbReference>
<keyword evidence="2" id="KW-1185">Reference proteome</keyword>
<protein>
    <submittedName>
        <fullName evidence="1">Uncharacterized protein</fullName>
    </submittedName>
</protein>